<dbReference type="CTD" id="84334"/>
<keyword evidence="6" id="KW-0472">Membrane</keyword>
<evidence type="ECO:0000256" key="2">
    <source>
        <dbReference type="ARBA" id="ARBA00005453"/>
    </source>
</evidence>
<evidence type="ECO:0000256" key="6">
    <source>
        <dbReference type="ARBA" id="ARBA00023136"/>
    </source>
</evidence>
<protein>
    <submittedName>
        <fullName evidence="8">Apoptogenic protein 1, mitochondrial isoform X1</fullName>
    </submittedName>
</protein>
<evidence type="ECO:0000256" key="3">
    <source>
        <dbReference type="ARBA" id="ARBA00022792"/>
    </source>
</evidence>
<dbReference type="InterPro" id="IPR018796">
    <property type="entry name" value="COA8"/>
</dbReference>
<dbReference type="GO" id="GO:0097193">
    <property type="term" value="P:intrinsic apoptotic signaling pathway"/>
    <property type="evidence" value="ECO:0007669"/>
    <property type="project" value="InterPro"/>
</dbReference>
<evidence type="ECO:0000256" key="4">
    <source>
        <dbReference type="ARBA" id="ARBA00022946"/>
    </source>
</evidence>
<keyword evidence="3" id="KW-0999">Mitochondrion inner membrane</keyword>
<keyword evidence="4" id="KW-0809">Transit peptide</keyword>
<comment type="subcellular location">
    <subcellularLocation>
        <location evidence="1">Mitochondrion inner membrane</location>
        <topology evidence="1">Peripheral membrane protein</topology>
        <orientation evidence="1">Matrix side</orientation>
    </subcellularLocation>
</comment>
<dbReference type="AlphaFoldDB" id="A0A6I9W217"/>
<gene>
    <name evidence="8" type="primary">LOC105426265</name>
</gene>
<evidence type="ECO:0000256" key="5">
    <source>
        <dbReference type="ARBA" id="ARBA00023128"/>
    </source>
</evidence>
<dbReference type="GO" id="GO:0005743">
    <property type="term" value="C:mitochondrial inner membrane"/>
    <property type="evidence" value="ECO:0007669"/>
    <property type="project" value="UniProtKB-SubCell"/>
</dbReference>
<evidence type="ECO:0000256" key="1">
    <source>
        <dbReference type="ARBA" id="ARBA00004443"/>
    </source>
</evidence>
<dbReference type="GeneID" id="105426265"/>
<dbReference type="RefSeq" id="XP_011635715.1">
    <property type="nucleotide sequence ID" value="XM_011637413.2"/>
</dbReference>
<keyword evidence="5" id="KW-0496">Mitochondrion</keyword>
<reference evidence="8" key="1">
    <citation type="submission" date="2025-08" db="UniProtKB">
        <authorList>
            <consortium name="RefSeq"/>
        </authorList>
    </citation>
    <scope>IDENTIFICATION</scope>
</reference>
<dbReference type="PANTHER" id="PTHR31107">
    <property type="entry name" value="APOPTOGENIC PROTEIN 1, MITOCHONDRIAL"/>
    <property type="match status" value="1"/>
</dbReference>
<comment type="similarity">
    <text evidence="2">Belongs to the COA8 family.</text>
</comment>
<name>A0A6I9W217_9HYME</name>
<dbReference type="Pfam" id="PF10231">
    <property type="entry name" value="COA8"/>
    <property type="match status" value="1"/>
</dbReference>
<dbReference type="PANTHER" id="PTHR31107:SF2">
    <property type="entry name" value="CYTOCHROME C OXIDASE ASSEMBLY FACTOR 8"/>
    <property type="match status" value="1"/>
</dbReference>
<organism evidence="7 8">
    <name type="scientific">Pogonomyrmex barbatus</name>
    <name type="common">red harvester ant</name>
    <dbReference type="NCBI Taxonomy" id="144034"/>
    <lineage>
        <taxon>Eukaryota</taxon>
        <taxon>Metazoa</taxon>
        <taxon>Ecdysozoa</taxon>
        <taxon>Arthropoda</taxon>
        <taxon>Hexapoda</taxon>
        <taxon>Insecta</taxon>
        <taxon>Pterygota</taxon>
        <taxon>Neoptera</taxon>
        <taxon>Endopterygota</taxon>
        <taxon>Hymenoptera</taxon>
        <taxon>Apocrita</taxon>
        <taxon>Aculeata</taxon>
        <taxon>Formicoidea</taxon>
        <taxon>Formicidae</taxon>
        <taxon>Myrmicinae</taxon>
        <taxon>Pogonomyrmex</taxon>
    </lineage>
</organism>
<sequence length="159" mass="19242">MLNVVPKCYNYHTSLKCFTKLYRLFSMKTTKLENNNQTHDMIGPPDPISNLRPIIFASPTKETYLEKKYRELREETQQWNQMFWSKHNTNFVEERSRFQEMLKAQGKASLSADEMSIFYKQFLDKNWQSHFNYNITWYKRNIKILFFGLAAKISRLKFK</sequence>
<evidence type="ECO:0000313" key="7">
    <source>
        <dbReference type="Proteomes" id="UP000504615"/>
    </source>
</evidence>
<dbReference type="OrthoDB" id="6246201at2759"/>
<keyword evidence="7" id="KW-1185">Reference proteome</keyword>
<accession>A0A6I9W217</accession>
<evidence type="ECO:0000313" key="8">
    <source>
        <dbReference type="RefSeq" id="XP_011635715.1"/>
    </source>
</evidence>
<proteinExistence type="inferred from homology"/>
<dbReference type="KEGG" id="pbar:105426265"/>
<dbReference type="Proteomes" id="UP000504615">
    <property type="component" value="Unplaced"/>
</dbReference>